<accession>A0A8S1XMM8</accession>
<proteinExistence type="predicted"/>
<keyword evidence="1" id="KW-0472">Membrane</keyword>
<keyword evidence="1" id="KW-0812">Transmembrane</keyword>
<dbReference type="EMBL" id="CAJJDP010000126">
    <property type="protein sequence ID" value="CAD8201988.1"/>
    <property type="molecule type" value="Genomic_DNA"/>
</dbReference>
<feature type="transmembrane region" description="Helical" evidence="1">
    <location>
        <begin position="284"/>
        <end position="309"/>
    </location>
</feature>
<gene>
    <name evidence="2" type="ORF">POCTA_138.1.T1260003</name>
</gene>
<comment type="caution">
    <text evidence="2">The sequence shown here is derived from an EMBL/GenBank/DDBJ whole genome shotgun (WGS) entry which is preliminary data.</text>
</comment>
<protein>
    <submittedName>
        <fullName evidence="2">Uncharacterized protein</fullName>
    </submittedName>
</protein>
<name>A0A8S1XMM8_PAROT</name>
<organism evidence="2 3">
    <name type="scientific">Paramecium octaurelia</name>
    <dbReference type="NCBI Taxonomy" id="43137"/>
    <lineage>
        <taxon>Eukaryota</taxon>
        <taxon>Sar</taxon>
        <taxon>Alveolata</taxon>
        <taxon>Ciliophora</taxon>
        <taxon>Intramacronucleata</taxon>
        <taxon>Oligohymenophorea</taxon>
        <taxon>Peniculida</taxon>
        <taxon>Parameciidae</taxon>
        <taxon>Paramecium</taxon>
    </lineage>
</organism>
<dbReference type="SMART" id="SM00028">
    <property type="entry name" value="TPR"/>
    <property type="match status" value="1"/>
</dbReference>
<sequence>MEVERTFPCILRKVKKFQSILPNQENLLKKQKKTTETFIKRKIMKIQQMSLSKSKKKIFAQDIQDSAQRILQLIQNTILFVKKYRQANNILIKQCQVKLGKQRLQKIMFQQYKKIQKILDISLIKVKFKMDDNFYDLQNSKPFQLIQTDLKKLQNIMIQQYKKTEDSDCYFHKANTLQNMNRFEEALEYYDSAIKKIQKIQYNILEKVQCNIGDVSAYCRAITIQFYLQLLTKFKIVLQRKFSFILLKINNHIIIDLSAFFYILNDQSLQLNCKLLLILHHSYFCNYLILIFHIHIFILLIFSTINYYLSSNIFYILENCHLEGF</sequence>
<keyword evidence="1" id="KW-1133">Transmembrane helix</keyword>
<dbReference type="InterPro" id="IPR019734">
    <property type="entry name" value="TPR_rpt"/>
</dbReference>
<feature type="transmembrane region" description="Helical" evidence="1">
    <location>
        <begin position="242"/>
        <end position="264"/>
    </location>
</feature>
<keyword evidence="3" id="KW-1185">Reference proteome</keyword>
<dbReference type="AlphaFoldDB" id="A0A8S1XMM8"/>
<evidence type="ECO:0000313" key="3">
    <source>
        <dbReference type="Proteomes" id="UP000683925"/>
    </source>
</evidence>
<reference evidence="2" key="1">
    <citation type="submission" date="2021-01" db="EMBL/GenBank/DDBJ databases">
        <authorList>
            <consortium name="Genoscope - CEA"/>
            <person name="William W."/>
        </authorList>
    </citation>
    <scope>NUCLEOTIDE SEQUENCE</scope>
</reference>
<evidence type="ECO:0000313" key="2">
    <source>
        <dbReference type="EMBL" id="CAD8201988.1"/>
    </source>
</evidence>
<evidence type="ECO:0000256" key="1">
    <source>
        <dbReference type="SAM" id="Phobius"/>
    </source>
</evidence>
<dbReference type="Proteomes" id="UP000683925">
    <property type="component" value="Unassembled WGS sequence"/>
</dbReference>